<protein>
    <recommendedName>
        <fullName evidence="8">4Fe-4S ferredoxin-type domain-containing protein</fullName>
    </recommendedName>
</protein>
<name>X1CEN4_9ZZZZ</name>
<feature type="domain" description="4Fe-4S ferredoxin-type" evidence="8">
    <location>
        <begin position="128"/>
        <end position="157"/>
    </location>
</feature>
<gene>
    <name evidence="9" type="ORF">S01H4_21803</name>
</gene>
<evidence type="ECO:0000256" key="2">
    <source>
        <dbReference type="ARBA" id="ARBA00022485"/>
    </source>
</evidence>
<evidence type="ECO:0000256" key="5">
    <source>
        <dbReference type="ARBA" id="ARBA00023004"/>
    </source>
</evidence>
<evidence type="ECO:0000256" key="7">
    <source>
        <dbReference type="SAM" id="Phobius"/>
    </source>
</evidence>
<keyword evidence="7" id="KW-0812">Transmembrane</keyword>
<evidence type="ECO:0000256" key="6">
    <source>
        <dbReference type="ARBA" id="ARBA00023014"/>
    </source>
</evidence>
<dbReference type="PANTHER" id="PTHR30176">
    <property type="entry name" value="FERREDOXIN-TYPE PROTEIN NAPH"/>
    <property type="match status" value="1"/>
</dbReference>
<dbReference type="Pfam" id="PF12801">
    <property type="entry name" value="Fer4_5"/>
    <property type="match status" value="1"/>
</dbReference>
<dbReference type="PROSITE" id="PS51379">
    <property type="entry name" value="4FE4S_FER_2"/>
    <property type="match status" value="2"/>
</dbReference>
<evidence type="ECO:0000256" key="4">
    <source>
        <dbReference type="ARBA" id="ARBA00022982"/>
    </source>
</evidence>
<feature type="non-terminal residue" evidence="9">
    <location>
        <position position="1"/>
    </location>
</feature>
<evidence type="ECO:0000256" key="3">
    <source>
        <dbReference type="ARBA" id="ARBA00022723"/>
    </source>
</evidence>
<dbReference type="GO" id="GO:0051539">
    <property type="term" value="F:4 iron, 4 sulfur cluster binding"/>
    <property type="evidence" value="ECO:0007669"/>
    <property type="project" value="UniProtKB-KW"/>
</dbReference>
<dbReference type="InterPro" id="IPR017896">
    <property type="entry name" value="4Fe4S_Fe-S-bd"/>
</dbReference>
<keyword evidence="3" id="KW-0479">Metal-binding</keyword>
<dbReference type="GO" id="GO:0046872">
    <property type="term" value="F:metal ion binding"/>
    <property type="evidence" value="ECO:0007669"/>
    <property type="project" value="UniProtKB-KW"/>
</dbReference>
<dbReference type="InterPro" id="IPR051684">
    <property type="entry name" value="Electron_Trans/Redox"/>
</dbReference>
<keyword evidence="2" id="KW-0004">4Fe-4S</keyword>
<keyword evidence="4" id="KW-0249">Electron transport</keyword>
<comment type="caution">
    <text evidence="9">The sequence shown here is derived from an EMBL/GenBank/DDBJ whole genome shotgun (WGS) entry which is preliminary data.</text>
</comment>
<keyword evidence="7" id="KW-1133">Transmembrane helix</keyword>
<feature type="domain" description="4Fe-4S ferredoxin-type" evidence="8">
    <location>
        <begin position="95"/>
        <end position="127"/>
    </location>
</feature>
<evidence type="ECO:0000313" key="9">
    <source>
        <dbReference type="EMBL" id="GAG82686.1"/>
    </source>
</evidence>
<dbReference type="AlphaFoldDB" id="X1CEN4"/>
<evidence type="ECO:0000256" key="1">
    <source>
        <dbReference type="ARBA" id="ARBA00022448"/>
    </source>
</evidence>
<dbReference type="SUPFAM" id="SSF54862">
    <property type="entry name" value="4Fe-4S ferredoxins"/>
    <property type="match status" value="1"/>
</dbReference>
<proteinExistence type="predicted"/>
<keyword evidence="6" id="KW-0411">Iron-sulfur</keyword>
<keyword evidence="1" id="KW-0813">Transport</keyword>
<dbReference type="EMBL" id="BART01009920">
    <property type="protein sequence ID" value="GAG82686.1"/>
    <property type="molecule type" value="Genomic_DNA"/>
</dbReference>
<dbReference type="PROSITE" id="PS00198">
    <property type="entry name" value="4FE4S_FER_1"/>
    <property type="match status" value="1"/>
</dbReference>
<dbReference type="PANTHER" id="PTHR30176:SF3">
    <property type="entry name" value="FERREDOXIN-TYPE PROTEIN NAPH"/>
    <property type="match status" value="1"/>
</dbReference>
<keyword evidence="7" id="KW-0472">Membrane</keyword>
<reference evidence="9" key="1">
    <citation type="journal article" date="2014" name="Front. Microbiol.">
        <title>High frequency of phylogenetically diverse reductive dehalogenase-homologous genes in deep subseafloor sedimentary metagenomes.</title>
        <authorList>
            <person name="Kawai M."/>
            <person name="Futagami T."/>
            <person name="Toyoda A."/>
            <person name="Takaki Y."/>
            <person name="Nishi S."/>
            <person name="Hori S."/>
            <person name="Arai W."/>
            <person name="Tsubouchi T."/>
            <person name="Morono Y."/>
            <person name="Uchiyama I."/>
            <person name="Ito T."/>
            <person name="Fujiyama A."/>
            <person name="Inagaki F."/>
            <person name="Takami H."/>
        </authorList>
    </citation>
    <scope>NUCLEOTIDE SEQUENCE</scope>
    <source>
        <strain evidence="9">Expedition CK06-06</strain>
    </source>
</reference>
<dbReference type="InterPro" id="IPR017900">
    <property type="entry name" value="4Fe4S_Fe_S_CS"/>
</dbReference>
<accession>X1CEN4</accession>
<dbReference type="Gene3D" id="3.30.70.20">
    <property type="match status" value="1"/>
</dbReference>
<keyword evidence="5" id="KW-0408">Iron</keyword>
<sequence length="157" mass="18247">PIFYIEYKSNLGTFADKPLGYFSLSEYLFVFFPEIIQDIIDSGEIQILFSDFLTFFIFFFYIIILILAVYYPRVYCRYLCPYAALSSLFSEYSFLKLKRNPVKCAGRKECGICESVCPMQIRILDEKFEGFTGGGECILCLRCIEKCPYNALKIKFG</sequence>
<dbReference type="GO" id="GO:0005886">
    <property type="term" value="C:plasma membrane"/>
    <property type="evidence" value="ECO:0007669"/>
    <property type="project" value="TreeGrafter"/>
</dbReference>
<organism evidence="9">
    <name type="scientific">marine sediment metagenome</name>
    <dbReference type="NCBI Taxonomy" id="412755"/>
    <lineage>
        <taxon>unclassified sequences</taxon>
        <taxon>metagenomes</taxon>
        <taxon>ecological metagenomes</taxon>
    </lineage>
</organism>
<dbReference type="Pfam" id="PF13187">
    <property type="entry name" value="Fer4_9"/>
    <property type="match status" value="1"/>
</dbReference>
<evidence type="ECO:0000259" key="8">
    <source>
        <dbReference type="PROSITE" id="PS51379"/>
    </source>
</evidence>
<feature type="transmembrane region" description="Helical" evidence="7">
    <location>
        <begin position="52"/>
        <end position="71"/>
    </location>
</feature>